<dbReference type="GO" id="GO:0020037">
    <property type="term" value="F:heme binding"/>
    <property type="evidence" value="ECO:0007669"/>
    <property type="project" value="InterPro"/>
</dbReference>
<feature type="non-terminal residue" evidence="2">
    <location>
        <position position="1"/>
    </location>
</feature>
<feature type="region of interest" description="Disordered" evidence="1">
    <location>
        <begin position="50"/>
        <end position="87"/>
    </location>
</feature>
<dbReference type="Gene3D" id="1.10.760.10">
    <property type="entry name" value="Cytochrome c-like domain"/>
    <property type="match status" value="1"/>
</dbReference>
<feature type="compositionally biased region" description="Acidic residues" evidence="1">
    <location>
        <begin position="78"/>
        <end position="87"/>
    </location>
</feature>
<dbReference type="InterPro" id="IPR002327">
    <property type="entry name" value="Cyt_c_1A/1B"/>
</dbReference>
<feature type="compositionally biased region" description="Low complexity" evidence="1">
    <location>
        <begin position="55"/>
        <end position="67"/>
    </location>
</feature>
<gene>
    <name evidence="2" type="ORF">SHERM_08796</name>
</gene>
<proteinExistence type="predicted"/>
<dbReference type="InterPro" id="IPR036909">
    <property type="entry name" value="Cyt_c-like_dom_sf"/>
</dbReference>
<protein>
    <submittedName>
        <fullName evidence="2">Cytochrome c-1</fullName>
    </submittedName>
</protein>
<dbReference type="AlphaFoldDB" id="A0A9N7RSM4"/>
<name>A0A9N7RSM4_STRHE</name>
<reference evidence="2" key="1">
    <citation type="submission" date="2019-12" db="EMBL/GenBank/DDBJ databases">
        <authorList>
            <person name="Scholes J."/>
        </authorList>
    </citation>
    <scope>NUCLEOTIDE SEQUENCE</scope>
</reference>
<dbReference type="SUPFAM" id="SSF46626">
    <property type="entry name" value="Cytochrome c"/>
    <property type="match status" value="1"/>
</dbReference>
<accession>A0A9N7RSM4</accession>
<evidence type="ECO:0000256" key="1">
    <source>
        <dbReference type="SAM" id="MobiDB-lite"/>
    </source>
</evidence>
<dbReference type="GO" id="GO:0009055">
    <property type="term" value="F:electron transfer activity"/>
    <property type="evidence" value="ECO:0007669"/>
    <property type="project" value="InterPro"/>
</dbReference>
<feature type="non-terminal residue" evidence="2">
    <location>
        <position position="214"/>
    </location>
</feature>
<dbReference type="OrthoDB" id="920899at2759"/>
<comment type="caution">
    <text evidence="2">The sequence shown here is derived from an EMBL/GenBank/DDBJ whole genome shotgun (WGS) entry which is preliminary data.</text>
</comment>
<evidence type="ECO:0000313" key="3">
    <source>
        <dbReference type="Proteomes" id="UP001153555"/>
    </source>
</evidence>
<keyword evidence="3" id="KW-1185">Reference proteome</keyword>
<dbReference type="EMBL" id="CACSLK010034598">
    <property type="protein sequence ID" value="CAA0842942.1"/>
    <property type="molecule type" value="Genomic_DNA"/>
</dbReference>
<feature type="region of interest" description="Disordered" evidence="1">
    <location>
        <begin position="1"/>
        <end position="30"/>
    </location>
</feature>
<dbReference type="Proteomes" id="UP001153555">
    <property type="component" value="Unassembled WGS sequence"/>
</dbReference>
<organism evidence="2 3">
    <name type="scientific">Striga hermonthica</name>
    <name type="common">Purple witchweed</name>
    <name type="synonym">Buchnera hermonthica</name>
    <dbReference type="NCBI Taxonomy" id="68872"/>
    <lineage>
        <taxon>Eukaryota</taxon>
        <taxon>Viridiplantae</taxon>
        <taxon>Streptophyta</taxon>
        <taxon>Embryophyta</taxon>
        <taxon>Tracheophyta</taxon>
        <taxon>Spermatophyta</taxon>
        <taxon>Magnoliopsida</taxon>
        <taxon>eudicotyledons</taxon>
        <taxon>Gunneridae</taxon>
        <taxon>Pentapetalae</taxon>
        <taxon>asterids</taxon>
        <taxon>lamiids</taxon>
        <taxon>Lamiales</taxon>
        <taxon>Orobanchaceae</taxon>
        <taxon>Buchnereae</taxon>
        <taxon>Striga</taxon>
    </lineage>
</organism>
<dbReference type="PANTHER" id="PTHR11961">
    <property type="entry name" value="CYTOCHROME C"/>
    <property type="match status" value="1"/>
</dbReference>
<feature type="compositionally biased region" description="Polar residues" evidence="1">
    <location>
        <begin position="10"/>
        <end position="28"/>
    </location>
</feature>
<sequence>PNLDDLFGRQSGTTSGYSYSAANENKSVNWEEPTLDDYLLNHKKDSIATGDPMADFSDSSSVDSDSSGVTNKRKYAKDEDEDEDEPESLDVPFYFQPLNPHAFDVFYKTRGMDVLSAKVFKGQLKEMVLEIRERLDGVLNGDVDVQAFEAKVQELFSRPDFLEEVDESTQERRSLVVPLEEYSRTKDAKDRMRDVKQDPSFEAFLGWTEPLDVI</sequence>
<evidence type="ECO:0000313" key="2">
    <source>
        <dbReference type="EMBL" id="CAA0842942.1"/>
    </source>
</evidence>